<proteinExistence type="predicted"/>
<reference evidence="2" key="2">
    <citation type="submission" date="2021-04" db="EMBL/GenBank/DDBJ databases">
        <authorList>
            <person name="Gilroy R."/>
        </authorList>
    </citation>
    <scope>NUCLEOTIDE SEQUENCE</scope>
    <source>
        <strain evidence="2">1193</strain>
    </source>
</reference>
<protein>
    <submittedName>
        <fullName evidence="2">DUF3418 domain-containing protein</fullName>
    </submittedName>
</protein>
<dbReference type="Pfam" id="PF11898">
    <property type="entry name" value="DUF3418"/>
    <property type="match status" value="1"/>
</dbReference>
<name>A0A9D1WLQ4_9GAMM</name>
<evidence type="ECO:0000259" key="1">
    <source>
        <dbReference type="Pfam" id="PF11898"/>
    </source>
</evidence>
<evidence type="ECO:0000313" key="3">
    <source>
        <dbReference type="Proteomes" id="UP000824248"/>
    </source>
</evidence>
<feature type="non-terminal residue" evidence="2">
    <location>
        <position position="1"/>
    </location>
</feature>
<reference evidence="2" key="1">
    <citation type="journal article" date="2021" name="PeerJ">
        <title>Extensive microbial diversity within the chicken gut microbiome revealed by metagenomics and culture.</title>
        <authorList>
            <person name="Gilroy R."/>
            <person name="Ravi A."/>
            <person name="Getino M."/>
            <person name="Pursley I."/>
            <person name="Horton D.L."/>
            <person name="Alikhan N.F."/>
            <person name="Baker D."/>
            <person name="Gharbi K."/>
            <person name="Hall N."/>
            <person name="Watson M."/>
            <person name="Adriaenssens E.M."/>
            <person name="Foster-Nyarko E."/>
            <person name="Jarju S."/>
            <person name="Secka A."/>
            <person name="Antonio M."/>
            <person name="Oren A."/>
            <person name="Chaudhuri R.R."/>
            <person name="La Ragione R."/>
            <person name="Hildebrand F."/>
            <person name="Pallen M.J."/>
        </authorList>
    </citation>
    <scope>NUCLEOTIDE SEQUENCE</scope>
    <source>
        <strain evidence="2">1193</strain>
    </source>
</reference>
<gene>
    <name evidence="2" type="ORF">H9854_04850</name>
</gene>
<evidence type="ECO:0000313" key="2">
    <source>
        <dbReference type="EMBL" id="HIX61544.1"/>
    </source>
</evidence>
<comment type="caution">
    <text evidence="2">The sequence shown here is derived from an EMBL/GenBank/DDBJ whole genome shotgun (WGS) entry which is preliminary data.</text>
</comment>
<organism evidence="2 3">
    <name type="scientific">Candidatus Halomonas stercoripullorum</name>
    <dbReference type="NCBI Taxonomy" id="2838617"/>
    <lineage>
        <taxon>Bacteria</taxon>
        <taxon>Pseudomonadati</taxon>
        <taxon>Pseudomonadota</taxon>
        <taxon>Gammaproteobacteria</taxon>
        <taxon>Oceanospirillales</taxon>
        <taxon>Halomonadaceae</taxon>
        <taxon>Halomonas</taxon>
    </lineage>
</organism>
<dbReference type="Proteomes" id="UP000824248">
    <property type="component" value="Unassembled WGS sequence"/>
</dbReference>
<feature type="domain" description="RNA helicase HrpA C-terminal" evidence="1">
    <location>
        <begin position="2"/>
        <end position="41"/>
    </location>
</feature>
<accession>A0A9D1WLQ4</accession>
<dbReference type="AlphaFoldDB" id="A0A9D1WLQ4"/>
<sequence>DDPELVAFGWWIEEPRVSLFAQQLGTLFPVSVKRLERQWAELVGHERR</sequence>
<dbReference type="EMBL" id="DXFC01000143">
    <property type="protein sequence ID" value="HIX61544.1"/>
    <property type="molecule type" value="Genomic_DNA"/>
</dbReference>
<dbReference type="InterPro" id="IPR024590">
    <property type="entry name" value="HrpA_C"/>
</dbReference>